<accession>M1DN60</accession>
<feature type="compositionally biased region" description="Basic and acidic residues" evidence="1">
    <location>
        <begin position="75"/>
        <end position="92"/>
    </location>
</feature>
<feature type="region of interest" description="Disordered" evidence="1">
    <location>
        <begin position="1"/>
        <end position="120"/>
    </location>
</feature>
<evidence type="ECO:0000313" key="3">
    <source>
        <dbReference type="Proteomes" id="UP000011115"/>
    </source>
</evidence>
<dbReference type="PANTHER" id="PTHR33180:SF31">
    <property type="entry name" value="POLYPROTEIN PROTEIN"/>
    <property type="match status" value="1"/>
</dbReference>
<reference evidence="3" key="1">
    <citation type="journal article" date="2011" name="Nature">
        <title>Genome sequence and analysis of the tuber crop potato.</title>
        <authorList>
            <consortium name="The Potato Genome Sequencing Consortium"/>
        </authorList>
    </citation>
    <scope>NUCLEOTIDE SEQUENCE [LARGE SCALE GENOMIC DNA]</scope>
    <source>
        <strain evidence="3">cv. DM1-3 516 R44</strain>
    </source>
</reference>
<evidence type="ECO:0000313" key="2">
    <source>
        <dbReference type="EnsemblPlants" id="PGSC0003DMT400091677"/>
    </source>
</evidence>
<dbReference type="Gramene" id="PGSC0003DMT400091677">
    <property type="protein sequence ID" value="PGSC0003DMT400091677"/>
    <property type="gene ID" value="PGSC0003DMG400041248"/>
</dbReference>
<reference evidence="2" key="2">
    <citation type="submission" date="2015-06" db="UniProtKB">
        <authorList>
            <consortium name="EnsemblPlants"/>
        </authorList>
    </citation>
    <scope>IDENTIFICATION</scope>
    <source>
        <strain evidence="2">DM1-3 516 R44</strain>
    </source>
</reference>
<dbReference type="HOGENOM" id="CLU_029307_5_0_1"/>
<dbReference type="InParanoid" id="M1DN60"/>
<dbReference type="PaxDb" id="4113-PGSC0003DMT400091677"/>
<protein>
    <submittedName>
        <fullName evidence="2">Uncharacterized protein</fullName>
    </submittedName>
</protein>
<keyword evidence="3" id="KW-1185">Reference proteome</keyword>
<feature type="compositionally biased region" description="Polar residues" evidence="1">
    <location>
        <begin position="56"/>
        <end position="69"/>
    </location>
</feature>
<feature type="compositionally biased region" description="Low complexity" evidence="1">
    <location>
        <begin position="100"/>
        <end position="112"/>
    </location>
</feature>
<evidence type="ECO:0000256" key="1">
    <source>
        <dbReference type="SAM" id="MobiDB-lite"/>
    </source>
</evidence>
<dbReference type="EnsemblPlants" id="PGSC0003DMT400091677">
    <property type="protein sequence ID" value="PGSC0003DMT400091677"/>
    <property type="gene ID" value="PGSC0003DMG400041248"/>
</dbReference>
<dbReference type="PANTHER" id="PTHR33180">
    <property type="entry name" value="PHOTOSYSTEM II CP43 REACTION CENTER PROTEIN"/>
    <property type="match status" value="1"/>
</dbReference>
<name>M1DN60_SOLTU</name>
<organism evidence="2 3">
    <name type="scientific">Solanum tuberosum</name>
    <name type="common">Potato</name>
    <dbReference type="NCBI Taxonomy" id="4113"/>
    <lineage>
        <taxon>Eukaryota</taxon>
        <taxon>Viridiplantae</taxon>
        <taxon>Streptophyta</taxon>
        <taxon>Embryophyta</taxon>
        <taxon>Tracheophyta</taxon>
        <taxon>Spermatophyta</taxon>
        <taxon>Magnoliopsida</taxon>
        <taxon>eudicotyledons</taxon>
        <taxon>Gunneridae</taxon>
        <taxon>Pentapetalae</taxon>
        <taxon>asterids</taxon>
        <taxon>lamiids</taxon>
        <taxon>Solanales</taxon>
        <taxon>Solanaceae</taxon>
        <taxon>Solanoideae</taxon>
        <taxon>Solaneae</taxon>
        <taxon>Solanum</taxon>
    </lineage>
</organism>
<sequence>MARTNWDESGMPLRKRARGIVINEGATASSKKGKKAPSKGGKGKGKVPMAERPKHNSSSDGDSVNSQGSFFEPEDQTRRAEIRDRVRQDPSRIPESTPSVADTVPAPAQTVVPTPPVQGPPPRLLNKLKVEGLRTILEEKRFSTDGVVDMYPNVWDTLRFHRFEKFTRPRGFYIPIWVR</sequence>
<dbReference type="AlphaFoldDB" id="M1DN60"/>
<feature type="compositionally biased region" description="Basic residues" evidence="1">
    <location>
        <begin position="31"/>
        <end position="45"/>
    </location>
</feature>
<proteinExistence type="predicted"/>
<dbReference type="Proteomes" id="UP000011115">
    <property type="component" value="Unassembled WGS sequence"/>
</dbReference>